<sequence length="84" mass="9877">MNINAFSAKKWTNEQVMVVIDAIKLEPCLYVVNSANYHNKHLRNEALNRVSDAVRETHRNVITIHNMLYIHFRYINHLFGIIIS</sequence>
<dbReference type="Pfam" id="PF10545">
    <property type="entry name" value="MADF_DNA_bdg"/>
    <property type="match status" value="1"/>
</dbReference>
<dbReference type="EMBL" id="KQ434791">
    <property type="protein sequence ID" value="KZC05425.1"/>
    <property type="molecule type" value="Genomic_DNA"/>
</dbReference>
<feature type="domain" description="MADF" evidence="1">
    <location>
        <begin position="20"/>
        <end position="59"/>
    </location>
</feature>
<name>A0A154P0H7_DUFNO</name>
<protein>
    <recommendedName>
        <fullName evidence="1">MADF domain-containing protein</fullName>
    </recommendedName>
</protein>
<gene>
    <name evidence="2" type="ORF">WN55_05455</name>
</gene>
<evidence type="ECO:0000313" key="3">
    <source>
        <dbReference type="Proteomes" id="UP000076502"/>
    </source>
</evidence>
<proteinExistence type="predicted"/>
<dbReference type="AlphaFoldDB" id="A0A154P0H7"/>
<dbReference type="STRING" id="178035.A0A154P0H7"/>
<accession>A0A154P0H7</accession>
<dbReference type="InterPro" id="IPR006578">
    <property type="entry name" value="MADF-dom"/>
</dbReference>
<dbReference type="Proteomes" id="UP000076502">
    <property type="component" value="Unassembled WGS sequence"/>
</dbReference>
<evidence type="ECO:0000313" key="2">
    <source>
        <dbReference type="EMBL" id="KZC05425.1"/>
    </source>
</evidence>
<organism evidence="2 3">
    <name type="scientific">Dufourea novaeangliae</name>
    <name type="common">Sweat bee</name>
    <dbReference type="NCBI Taxonomy" id="178035"/>
    <lineage>
        <taxon>Eukaryota</taxon>
        <taxon>Metazoa</taxon>
        <taxon>Ecdysozoa</taxon>
        <taxon>Arthropoda</taxon>
        <taxon>Hexapoda</taxon>
        <taxon>Insecta</taxon>
        <taxon>Pterygota</taxon>
        <taxon>Neoptera</taxon>
        <taxon>Endopterygota</taxon>
        <taxon>Hymenoptera</taxon>
        <taxon>Apocrita</taxon>
        <taxon>Aculeata</taxon>
        <taxon>Apoidea</taxon>
        <taxon>Anthophila</taxon>
        <taxon>Halictidae</taxon>
        <taxon>Rophitinae</taxon>
        <taxon>Dufourea</taxon>
    </lineage>
</organism>
<evidence type="ECO:0000259" key="1">
    <source>
        <dbReference type="Pfam" id="PF10545"/>
    </source>
</evidence>
<keyword evidence="3" id="KW-1185">Reference proteome</keyword>
<reference evidence="2 3" key="1">
    <citation type="submission" date="2015-07" db="EMBL/GenBank/DDBJ databases">
        <title>The genome of Dufourea novaeangliae.</title>
        <authorList>
            <person name="Pan H."/>
            <person name="Kapheim K."/>
        </authorList>
    </citation>
    <scope>NUCLEOTIDE SEQUENCE [LARGE SCALE GENOMIC DNA]</scope>
    <source>
        <strain evidence="2">0120121106</strain>
        <tissue evidence="2">Whole body</tissue>
    </source>
</reference>